<comment type="caution">
    <text evidence="2">The sequence shown here is derived from an EMBL/GenBank/DDBJ whole genome shotgun (WGS) entry which is preliminary data.</text>
</comment>
<feature type="transmembrane region" description="Helical" evidence="1">
    <location>
        <begin position="91"/>
        <end position="108"/>
    </location>
</feature>
<dbReference type="EMBL" id="QPJJ01000025">
    <property type="protein sequence ID" value="RCW62560.1"/>
    <property type="molecule type" value="Genomic_DNA"/>
</dbReference>
<dbReference type="AlphaFoldDB" id="A0A368X3I0"/>
<sequence length="110" mass="12327">MLDIYQLSRMIASLTIGFVILYVGVLLNDFILKNTSIVMLLFVVIAVIIANKIGNKLWYGIGSFILFFIFSSQFTIFLGEPEEIQLITDSLVLQGIVALIVTLILDLIEK</sequence>
<evidence type="ECO:0000313" key="2">
    <source>
        <dbReference type="EMBL" id="RCW62560.1"/>
    </source>
</evidence>
<keyword evidence="1" id="KW-1133">Transmembrane helix</keyword>
<accession>A0A368X3I0</accession>
<proteinExistence type="predicted"/>
<gene>
    <name evidence="2" type="ORF">DFR57_1253</name>
</gene>
<feature type="transmembrane region" description="Helical" evidence="1">
    <location>
        <begin position="7"/>
        <end position="25"/>
    </location>
</feature>
<dbReference type="Proteomes" id="UP000252585">
    <property type="component" value="Unassembled WGS sequence"/>
</dbReference>
<organism evidence="2 3">
    <name type="scientific">Saliterribacillus persicus</name>
    <dbReference type="NCBI Taxonomy" id="930114"/>
    <lineage>
        <taxon>Bacteria</taxon>
        <taxon>Bacillati</taxon>
        <taxon>Bacillota</taxon>
        <taxon>Bacilli</taxon>
        <taxon>Bacillales</taxon>
        <taxon>Bacillaceae</taxon>
        <taxon>Saliterribacillus</taxon>
    </lineage>
</organism>
<feature type="transmembrane region" description="Helical" evidence="1">
    <location>
        <begin position="57"/>
        <end position="79"/>
    </location>
</feature>
<feature type="transmembrane region" description="Helical" evidence="1">
    <location>
        <begin position="31"/>
        <end position="50"/>
    </location>
</feature>
<keyword evidence="1" id="KW-0472">Membrane</keyword>
<evidence type="ECO:0000313" key="3">
    <source>
        <dbReference type="Proteomes" id="UP000252585"/>
    </source>
</evidence>
<reference evidence="2 3" key="1">
    <citation type="submission" date="2018-07" db="EMBL/GenBank/DDBJ databases">
        <title>Genomic Encyclopedia of Type Strains, Phase IV (KMG-IV): sequencing the most valuable type-strain genomes for metagenomic binning, comparative biology and taxonomic classification.</title>
        <authorList>
            <person name="Goeker M."/>
        </authorList>
    </citation>
    <scope>NUCLEOTIDE SEQUENCE [LARGE SCALE GENOMIC DNA]</scope>
    <source>
        <strain evidence="2 3">DSM 27696</strain>
    </source>
</reference>
<keyword evidence="3" id="KW-1185">Reference proteome</keyword>
<protein>
    <submittedName>
        <fullName evidence="2">Uncharacterized protein</fullName>
    </submittedName>
</protein>
<keyword evidence="1" id="KW-0812">Transmembrane</keyword>
<name>A0A368X3I0_9BACI</name>
<evidence type="ECO:0000256" key="1">
    <source>
        <dbReference type="SAM" id="Phobius"/>
    </source>
</evidence>